<dbReference type="SUPFAM" id="SSF53590">
    <property type="entry name" value="Nucleoside hydrolase"/>
    <property type="match status" value="1"/>
</dbReference>
<reference evidence="4 5" key="1">
    <citation type="journal article" date="2015" name="Genome Announc.">
        <title>Expanding the biotechnology potential of lactobacilli through comparative genomics of 213 strains and associated genera.</title>
        <authorList>
            <person name="Sun Z."/>
            <person name="Harris H.M."/>
            <person name="McCann A."/>
            <person name="Guo C."/>
            <person name="Argimon S."/>
            <person name="Zhang W."/>
            <person name="Yang X."/>
            <person name="Jeffery I.B."/>
            <person name="Cooney J.C."/>
            <person name="Kagawa T.F."/>
            <person name="Liu W."/>
            <person name="Song Y."/>
            <person name="Salvetti E."/>
            <person name="Wrobel A."/>
            <person name="Rasinkangas P."/>
            <person name="Parkhill J."/>
            <person name="Rea M.C."/>
            <person name="O'Sullivan O."/>
            <person name="Ritari J."/>
            <person name="Douillard F.P."/>
            <person name="Paul Ross R."/>
            <person name="Yang R."/>
            <person name="Briner A.E."/>
            <person name="Felis G.E."/>
            <person name="de Vos W.M."/>
            <person name="Barrangou R."/>
            <person name="Klaenhammer T.R."/>
            <person name="Caufield P.W."/>
            <person name="Cui Y."/>
            <person name="Zhang H."/>
            <person name="O'Toole P.W."/>
        </authorList>
    </citation>
    <scope>NUCLEOTIDE SEQUENCE [LARGE SCALE GENOMIC DNA]</scope>
    <source>
        <strain evidence="4 5">DSM 15353</strain>
    </source>
</reference>
<dbReference type="GO" id="GO:0006152">
    <property type="term" value="P:purine nucleoside catabolic process"/>
    <property type="evidence" value="ECO:0007669"/>
    <property type="project" value="TreeGrafter"/>
</dbReference>
<dbReference type="OrthoDB" id="9797882at2"/>
<dbReference type="EMBL" id="JQBK01000010">
    <property type="protein sequence ID" value="KRN86992.1"/>
    <property type="molecule type" value="Genomic_DNA"/>
</dbReference>
<sequence length="306" mass="32972">MAINIIMDTDPGIDDAAALTMAINDPQINLKLVTAVAGNVTVDKTTANALKIVHFFGKDQEIPVAAGAKQPLIKPFEDAARIHGESGMPGYDFGTDYGKPIQKSAVEALRDEIMASDEPITLVPTGSYTNIALLFTEYPEVKDRIKEIIAMGGTLAKGNMTSAAEFNVFTDPHAAKIMYDSGIPIVMVGLDVTLKALLTPATMDKLGTMGRTGKMLQALVTHYNDGDENGHPMHDVNTIFYLLHPEAMKTEEMWVDVQTEGPAMGETVGDIRGAYHAGKTNAKVCVDIDAAAFNKWFLDEVAAIKD</sequence>
<protein>
    <submittedName>
        <fullName evidence="4">Ribonucleoside hydrolase RihC</fullName>
    </submittedName>
</protein>
<dbReference type="InterPro" id="IPR036452">
    <property type="entry name" value="Ribo_hydro-like"/>
</dbReference>
<dbReference type="CDD" id="cd02651">
    <property type="entry name" value="nuc_hydro_IU_UC_XIUA"/>
    <property type="match status" value="1"/>
</dbReference>
<dbReference type="AlphaFoldDB" id="A0A0R2KBZ0"/>
<evidence type="ECO:0000313" key="5">
    <source>
        <dbReference type="Proteomes" id="UP000051491"/>
    </source>
</evidence>
<evidence type="ECO:0000259" key="3">
    <source>
        <dbReference type="Pfam" id="PF01156"/>
    </source>
</evidence>
<dbReference type="Proteomes" id="UP000051491">
    <property type="component" value="Unassembled WGS sequence"/>
</dbReference>
<evidence type="ECO:0000313" key="4">
    <source>
        <dbReference type="EMBL" id="KRN86992.1"/>
    </source>
</evidence>
<keyword evidence="2" id="KW-0326">Glycosidase</keyword>
<comment type="caution">
    <text evidence="4">The sequence shown here is derived from an EMBL/GenBank/DDBJ whole genome shotgun (WGS) entry which is preliminary data.</text>
</comment>
<dbReference type="PANTHER" id="PTHR12304">
    <property type="entry name" value="INOSINE-URIDINE PREFERRING NUCLEOSIDE HYDROLASE"/>
    <property type="match status" value="1"/>
</dbReference>
<organism evidence="4 5">
    <name type="scientific">Ligilactobacillus acidipiscis</name>
    <dbReference type="NCBI Taxonomy" id="89059"/>
    <lineage>
        <taxon>Bacteria</taxon>
        <taxon>Bacillati</taxon>
        <taxon>Bacillota</taxon>
        <taxon>Bacilli</taxon>
        <taxon>Lactobacillales</taxon>
        <taxon>Lactobacillaceae</taxon>
        <taxon>Ligilactobacillus</taxon>
    </lineage>
</organism>
<name>A0A0R2KBZ0_9LACO</name>
<proteinExistence type="predicted"/>
<dbReference type="STRING" id="89059.LAC1533_2334"/>
<accession>A0A0R2KBZ0</accession>
<evidence type="ECO:0000256" key="2">
    <source>
        <dbReference type="ARBA" id="ARBA00023295"/>
    </source>
</evidence>
<dbReference type="Pfam" id="PF01156">
    <property type="entry name" value="IU_nuc_hydro"/>
    <property type="match status" value="1"/>
</dbReference>
<evidence type="ECO:0000256" key="1">
    <source>
        <dbReference type="ARBA" id="ARBA00022801"/>
    </source>
</evidence>
<dbReference type="GO" id="GO:0008477">
    <property type="term" value="F:purine nucleosidase activity"/>
    <property type="evidence" value="ECO:0007669"/>
    <property type="project" value="TreeGrafter"/>
</dbReference>
<dbReference type="NCBIfam" id="NF008036">
    <property type="entry name" value="PRK10768.1"/>
    <property type="match status" value="1"/>
</dbReference>
<dbReference type="InterPro" id="IPR023186">
    <property type="entry name" value="IUNH"/>
</dbReference>
<dbReference type="PATRIC" id="fig|89059.3.peg.111"/>
<dbReference type="GO" id="GO:0005829">
    <property type="term" value="C:cytosol"/>
    <property type="evidence" value="ECO:0007669"/>
    <property type="project" value="TreeGrafter"/>
</dbReference>
<feature type="domain" description="Inosine/uridine-preferring nucleoside hydrolase" evidence="3">
    <location>
        <begin position="5"/>
        <end position="294"/>
    </location>
</feature>
<dbReference type="InterPro" id="IPR001910">
    <property type="entry name" value="Inosine/uridine_hydrolase_dom"/>
</dbReference>
<gene>
    <name evidence="4" type="ORF">IV43_GL000109</name>
</gene>
<keyword evidence="1 4" id="KW-0378">Hydrolase</keyword>
<dbReference type="Gene3D" id="3.90.245.10">
    <property type="entry name" value="Ribonucleoside hydrolase-like"/>
    <property type="match status" value="1"/>
</dbReference>
<dbReference type="PANTHER" id="PTHR12304:SF15">
    <property type="entry name" value="NON-SPECIFIC RIBONUCLEOSIDE HYDROLASE RIHC"/>
    <property type="match status" value="1"/>
</dbReference>
<dbReference type="RefSeq" id="WP_010495795.1">
    <property type="nucleotide sequence ID" value="NZ_JQBK01000010.1"/>
</dbReference>